<comment type="caution">
    <text evidence="2">The sequence shown here is derived from an EMBL/GenBank/DDBJ whole genome shotgun (WGS) entry which is preliminary data.</text>
</comment>
<keyword evidence="3" id="KW-1185">Reference proteome</keyword>
<evidence type="ECO:0000256" key="1">
    <source>
        <dbReference type="SAM" id="MobiDB-lite"/>
    </source>
</evidence>
<dbReference type="RefSeq" id="WP_190253547.1">
    <property type="nucleotide sequence ID" value="NZ_BMPI01000035.1"/>
</dbReference>
<sequence length="78" mass="8944">MTAPRKKWSTTTYAGDPRRSHPSKPAAYRYVQARADEFHAGMLRRDFKQVVVWVDEGYGRGWQRYETVNLDALPGGVS</sequence>
<protein>
    <submittedName>
        <fullName evidence="2">Uncharacterized protein</fullName>
    </submittedName>
</protein>
<gene>
    <name evidence="2" type="ORF">GCM10007977_062330</name>
</gene>
<name>A0A917U4A8_9ACTN</name>
<dbReference type="EMBL" id="BMPI01000035">
    <property type="protein sequence ID" value="GGM52284.1"/>
    <property type="molecule type" value="Genomic_DNA"/>
</dbReference>
<reference evidence="2" key="1">
    <citation type="journal article" date="2014" name="Int. J. Syst. Evol. Microbiol.">
        <title>Complete genome sequence of Corynebacterium casei LMG S-19264T (=DSM 44701T), isolated from a smear-ripened cheese.</title>
        <authorList>
            <consortium name="US DOE Joint Genome Institute (JGI-PGF)"/>
            <person name="Walter F."/>
            <person name="Albersmeier A."/>
            <person name="Kalinowski J."/>
            <person name="Ruckert C."/>
        </authorList>
    </citation>
    <scope>NUCLEOTIDE SEQUENCE</scope>
    <source>
        <strain evidence="2">JCM 19831</strain>
    </source>
</reference>
<reference evidence="2" key="2">
    <citation type="submission" date="2020-09" db="EMBL/GenBank/DDBJ databases">
        <authorList>
            <person name="Sun Q."/>
            <person name="Ohkuma M."/>
        </authorList>
    </citation>
    <scope>NUCLEOTIDE SEQUENCE</scope>
    <source>
        <strain evidence="2">JCM 19831</strain>
    </source>
</reference>
<proteinExistence type="predicted"/>
<organism evidence="2 3">
    <name type="scientific">Dactylosporangium sucinum</name>
    <dbReference type="NCBI Taxonomy" id="1424081"/>
    <lineage>
        <taxon>Bacteria</taxon>
        <taxon>Bacillati</taxon>
        <taxon>Actinomycetota</taxon>
        <taxon>Actinomycetes</taxon>
        <taxon>Micromonosporales</taxon>
        <taxon>Micromonosporaceae</taxon>
        <taxon>Dactylosporangium</taxon>
    </lineage>
</organism>
<feature type="region of interest" description="Disordered" evidence="1">
    <location>
        <begin position="1"/>
        <end position="24"/>
    </location>
</feature>
<dbReference type="AlphaFoldDB" id="A0A917U4A8"/>
<accession>A0A917U4A8</accession>
<evidence type="ECO:0000313" key="3">
    <source>
        <dbReference type="Proteomes" id="UP000642070"/>
    </source>
</evidence>
<dbReference type="Proteomes" id="UP000642070">
    <property type="component" value="Unassembled WGS sequence"/>
</dbReference>
<evidence type="ECO:0000313" key="2">
    <source>
        <dbReference type="EMBL" id="GGM52284.1"/>
    </source>
</evidence>